<reference evidence="2" key="1">
    <citation type="submission" date="2023-07" db="EMBL/GenBank/DDBJ databases">
        <title>30 novel species of actinomycetes from the DSMZ collection.</title>
        <authorList>
            <person name="Nouioui I."/>
        </authorList>
    </citation>
    <scope>NUCLEOTIDE SEQUENCE [LARGE SCALE GENOMIC DNA]</scope>
    <source>
        <strain evidence="2">DSM 44915</strain>
    </source>
</reference>
<name>A0ABU2K0S2_9ACTN</name>
<comment type="caution">
    <text evidence="1">The sequence shown here is derived from an EMBL/GenBank/DDBJ whole genome shotgun (WGS) entry which is preliminary data.</text>
</comment>
<accession>A0ABU2K0S2</accession>
<dbReference type="EMBL" id="JAVREO010000040">
    <property type="protein sequence ID" value="MDT0270858.1"/>
    <property type="molecule type" value="Genomic_DNA"/>
</dbReference>
<dbReference type="Proteomes" id="UP001183410">
    <property type="component" value="Unassembled WGS sequence"/>
</dbReference>
<organism evidence="1 2">
    <name type="scientific">Streptomyces chisholmiae</name>
    <dbReference type="NCBI Taxonomy" id="3075540"/>
    <lineage>
        <taxon>Bacteria</taxon>
        <taxon>Bacillati</taxon>
        <taxon>Actinomycetota</taxon>
        <taxon>Actinomycetes</taxon>
        <taxon>Kitasatosporales</taxon>
        <taxon>Streptomycetaceae</taxon>
        <taxon>Streptomyces</taxon>
    </lineage>
</organism>
<sequence>MTMFYTPEGGETTLIPAEHEKVLALYRDSMPLVWEPQYVGDDMLYPLIEPAEEREERVPSLPELQQAVRAFIADAHTFAFEALRGDSAAGRLAAKDARGAAEALRAAVEGALGAVLAADERQGAAA</sequence>
<gene>
    <name evidence="1" type="ORF">RM844_31775</name>
</gene>
<proteinExistence type="predicted"/>
<protein>
    <submittedName>
        <fullName evidence="1">Uncharacterized protein</fullName>
    </submittedName>
</protein>
<dbReference type="RefSeq" id="WP_311670922.1">
    <property type="nucleotide sequence ID" value="NZ_JAVREO010000040.1"/>
</dbReference>
<evidence type="ECO:0000313" key="2">
    <source>
        <dbReference type="Proteomes" id="UP001183410"/>
    </source>
</evidence>
<keyword evidence="2" id="KW-1185">Reference proteome</keyword>
<evidence type="ECO:0000313" key="1">
    <source>
        <dbReference type="EMBL" id="MDT0270858.1"/>
    </source>
</evidence>